<protein>
    <submittedName>
        <fullName evidence="2">Uncharacterized protein</fullName>
    </submittedName>
</protein>
<proteinExistence type="predicted"/>
<sequence>MMGKWQRGTRAGLGTGAHSWRPASCPSWSQVNGKVRVTGDREAAVMAMTATVACYGNACPWPCPIAISSTVKAEAQRGQVTCRRPHSLAFYFQSHRSVCSRDSDPTTMLAFTKCQALGLCHFL</sequence>
<feature type="region of interest" description="Disordered" evidence="1">
    <location>
        <begin position="1"/>
        <end position="24"/>
    </location>
</feature>
<gene>
    <name evidence="2" type="ORF">mPipKuh1_008082</name>
</gene>
<organism evidence="2 3">
    <name type="scientific">Pipistrellus kuhlii</name>
    <name type="common">Kuhl's pipistrelle</name>
    <dbReference type="NCBI Taxonomy" id="59472"/>
    <lineage>
        <taxon>Eukaryota</taxon>
        <taxon>Metazoa</taxon>
        <taxon>Chordata</taxon>
        <taxon>Craniata</taxon>
        <taxon>Vertebrata</taxon>
        <taxon>Euteleostomi</taxon>
        <taxon>Mammalia</taxon>
        <taxon>Eutheria</taxon>
        <taxon>Laurasiatheria</taxon>
        <taxon>Chiroptera</taxon>
        <taxon>Yangochiroptera</taxon>
        <taxon>Vespertilionidae</taxon>
        <taxon>Pipistrellus</taxon>
    </lineage>
</organism>
<dbReference type="EMBL" id="JACAGB010000011">
    <property type="protein sequence ID" value="KAF6335399.1"/>
    <property type="molecule type" value="Genomic_DNA"/>
</dbReference>
<dbReference type="Proteomes" id="UP000558488">
    <property type="component" value="Unassembled WGS sequence"/>
</dbReference>
<evidence type="ECO:0000256" key="1">
    <source>
        <dbReference type="SAM" id="MobiDB-lite"/>
    </source>
</evidence>
<evidence type="ECO:0000313" key="3">
    <source>
        <dbReference type="Proteomes" id="UP000558488"/>
    </source>
</evidence>
<name>A0A7J7WDE5_PIPKU</name>
<accession>A0A7J7WDE5</accession>
<dbReference type="AlphaFoldDB" id="A0A7J7WDE5"/>
<evidence type="ECO:0000313" key="2">
    <source>
        <dbReference type="EMBL" id="KAF6335399.1"/>
    </source>
</evidence>
<keyword evidence="3" id="KW-1185">Reference proteome</keyword>
<reference evidence="2 3" key="1">
    <citation type="journal article" date="2020" name="Nature">
        <title>Six reference-quality genomes reveal evolution of bat adaptations.</title>
        <authorList>
            <person name="Jebb D."/>
            <person name="Huang Z."/>
            <person name="Pippel M."/>
            <person name="Hughes G.M."/>
            <person name="Lavrichenko K."/>
            <person name="Devanna P."/>
            <person name="Winkler S."/>
            <person name="Jermiin L.S."/>
            <person name="Skirmuntt E.C."/>
            <person name="Katzourakis A."/>
            <person name="Burkitt-Gray L."/>
            <person name="Ray D.A."/>
            <person name="Sullivan K.A.M."/>
            <person name="Roscito J.G."/>
            <person name="Kirilenko B.M."/>
            <person name="Davalos L.M."/>
            <person name="Corthals A.P."/>
            <person name="Power M.L."/>
            <person name="Jones G."/>
            <person name="Ransome R.D."/>
            <person name="Dechmann D.K.N."/>
            <person name="Locatelli A.G."/>
            <person name="Puechmaille S.J."/>
            <person name="Fedrigo O."/>
            <person name="Jarvis E.D."/>
            <person name="Hiller M."/>
            <person name="Vernes S.C."/>
            <person name="Myers E.W."/>
            <person name="Teeling E.C."/>
        </authorList>
    </citation>
    <scope>NUCLEOTIDE SEQUENCE [LARGE SCALE GENOMIC DNA]</scope>
    <source>
        <strain evidence="2">MPipKuh1</strain>
        <tissue evidence="2">Flight muscle</tissue>
    </source>
</reference>
<comment type="caution">
    <text evidence="2">The sequence shown here is derived from an EMBL/GenBank/DDBJ whole genome shotgun (WGS) entry which is preliminary data.</text>
</comment>